<gene>
    <name evidence="2" type="ORF">DZC52_00810</name>
</gene>
<dbReference type="Proteomes" id="UP000260351">
    <property type="component" value="Unassembled WGS sequence"/>
</dbReference>
<evidence type="ECO:0000313" key="2">
    <source>
        <dbReference type="EMBL" id="RFF32695.1"/>
    </source>
</evidence>
<feature type="chain" id="PRO_5017559266" evidence="1">
    <location>
        <begin position="19"/>
        <end position="114"/>
    </location>
</feature>
<dbReference type="RefSeq" id="WP_116649224.1">
    <property type="nucleotide sequence ID" value="NZ_QUZK01000004.1"/>
</dbReference>
<proteinExistence type="predicted"/>
<dbReference type="OrthoDB" id="5801872at2"/>
<evidence type="ECO:0000256" key="1">
    <source>
        <dbReference type="SAM" id="SignalP"/>
    </source>
</evidence>
<feature type="signal peptide" evidence="1">
    <location>
        <begin position="1"/>
        <end position="18"/>
    </location>
</feature>
<organism evidence="2 3">
    <name type="scientific">Wenzhouxiangella sediminis</name>
    <dbReference type="NCBI Taxonomy" id="1792836"/>
    <lineage>
        <taxon>Bacteria</taxon>
        <taxon>Pseudomonadati</taxon>
        <taxon>Pseudomonadota</taxon>
        <taxon>Gammaproteobacteria</taxon>
        <taxon>Chromatiales</taxon>
        <taxon>Wenzhouxiangellaceae</taxon>
        <taxon>Wenzhouxiangella</taxon>
    </lineage>
</organism>
<keyword evidence="1" id="KW-0732">Signal</keyword>
<comment type="caution">
    <text evidence="2">The sequence shown here is derived from an EMBL/GenBank/DDBJ whole genome shotgun (WGS) entry which is preliminary data.</text>
</comment>
<dbReference type="EMBL" id="QUZK01000004">
    <property type="protein sequence ID" value="RFF32695.1"/>
    <property type="molecule type" value="Genomic_DNA"/>
</dbReference>
<evidence type="ECO:0000313" key="3">
    <source>
        <dbReference type="Proteomes" id="UP000260351"/>
    </source>
</evidence>
<sequence>MRMIPLMFTLALASTAFAQGETRDPTRPPTDAEIAAWFGNGSGEEQRAPFRLQSILLAPERRIAIIDGQRLREGERLGDAEIRVIEPGRVVLVRAGETIELNIDTHLTNDNDGF</sequence>
<reference evidence="2 3" key="1">
    <citation type="submission" date="2018-08" db="EMBL/GenBank/DDBJ databases">
        <title>Wenzhouxiangella salilacus sp. nov., a novel bacterium isolated from a saline lake in Xinjiang Province, China.</title>
        <authorList>
            <person name="Han S."/>
        </authorList>
    </citation>
    <scope>NUCLEOTIDE SEQUENCE [LARGE SCALE GENOMIC DNA]</scope>
    <source>
        <strain evidence="2 3">XDB06</strain>
    </source>
</reference>
<dbReference type="AlphaFoldDB" id="A0A3E1KCJ8"/>
<name>A0A3E1KCJ8_9GAMM</name>
<keyword evidence="3" id="KW-1185">Reference proteome</keyword>
<accession>A0A3E1KCJ8</accession>
<protein>
    <submittedName>
        <fullName evidence="2">MSHA biogenesis protein MshK</fullName>
    </submittedName>
</protein>